<sequence>MPKAARRRAGPHNHAPPVRKRAFAVDDNQVEHVEVGGGVDVPVSELLSPEEQQGSSLTKKEKQEHKRAAFLERLESSHSPYSKSHNRRVKRKAKQEIAGGLGAIQTAIEALDDTQPTAAEEDGDEGSAADGSTTQRSQRSKAPPGKIGEGKAAPLSKAQRKRMLKLEQLRQPQIRSNPQFSTNPFETIRTHAKNTLIVHDRLS</sequence>
<protein>
    <submittedName>
        <fullName evidence="1">Uncharacterized protein</fullName>
    </submittedName>
</protein>
<keyword evidence="2" id="KW-1185">Reference proteome</keyword>
<reference evidence="1 2" key="1">
    <citation type="journal article" date="2019" name="Nat. Ecol. Evol.">
        <title>Megaphylogeny resolves global patterns of mushroom evolution.</title>
        <authorList>
            <person name="Varga T."/>
            <person name="Krizsan K."/>
            <person name="Foldi C."/>
            <person name="Dima B."/>
            <person name="Sanchez-Garcia M."/>
            <person name="Sanchez-Ramirez S."/>
            <person name="Szollosi G.J."/>
            <person name="Szarkandi J.G."/>
            <person name="Papp V."/>
            <person name="Albert L."/>
            <person name="Andreopoulos W."/>
            <person name="Angelini C."/>
            <person name="Antonin V."/>
            <person name="Barry K.W."/>
            <person name="Bougher N.L."/>
            <person name="Buchanan P."/>
            <person name="Buyck B."/>
            <person name="Bense V."/>
            <person name="Catcheside P."/>
            <person name="Chovatia M."/>
            <person name="Cooper J."/>
            <person name="Damon W."/>
            <person name="Desjardin D."/>
            <person name="Finy P."/>
            <person name="Geml J."/>
            <person name="Haridas S."/>
            <person name="Hughes K."/>
            <person name="Justo A."/>
            <person name="Karasinski D."/>
            <person name="Kautmanova I."/>
            <person name="Kiss B."/>
            <person name="Kocsube S."/>
            <person name="Kotiranta H."/>
            <person name="LaButti K.M."/>
            <person name="Lechner B.E."/>
            <person name="Liimatainen K."/>
            <person name="Lipzen A."/>
            <person name="Lukacs Z."/>
            <person name="Mihaltcheva S."/>
            <person name="Morgado L.N."/>
            <person name="Niskanen T."/>
            <person name="Noordeloos M.E."/>
            <person name="Ohm R.A."/>
            <person name="Ortiz-Santana B."/>
            <person name="Ovrebo C."/>
            <person name="Racz N."/>
            <person name="Riley R."/>
            <person name="Savchenko A."/>
            <person name="Shiryaev A."/>
            <person name="Soop K."/>
            <person name="Spirin V."/>
            <person name="Szebenyi C."/>
            <person name="Tomsovsky M."/>
            <person name="Tulloss R.E."/>
            <person name="Uehling J."/>
            <person name="Grigoriev I.V."/>
            <person name="Vagvolgyi C."/>
            <person name="Papp T."/>
            <person name="Martin F.M."/>
            <person name="Miettinen O."/>
            <person name="Hibbett D.S."/>
            <person name="Nagy L.G."/>
        </authorList>
    </citation>
    <scope>NUCLEOTIDE SEQUENCE [LARGE SCALE GENOMIC DNA]</scope>
    <source>
        <strain evidence="1 2">NL-1719</strain>
    </source>
</reference>
<evidence type="ECO:0000313" key="1">
    <source>
        <dbReference type="EMBL" id="TFK76992.1"/>
    </source>
</evidence>
<evidence type="ECO:0000313" key="2">
    <source>
        <dbReference type="Proteomes" id="UP000308600"/>
    </source>
</evidence>
<dbReference type="EMBL" id="ML208259">
    <property type="protein sequence ID" value="TFK76992.1"/>
    <property type="molecule type" value="Genomic_DNA"/>
</dbReference>
<dbReference type="Proteomes" id="UP000308600">
    <property type="component" value="Unassembled WGS sequence"/>
</dbReference>
<organism evidence="1 2">
    <name type="scientific">Pluteus cervinus</name>
    <dbReference type="NCBI Taxonomy" id="181527"/>
    <lineage>
        <taxon>Eukaryota</taxon>
        <taxon>Fungi</taxon>
        <taxon>Dikarya</taxon>
        <taxon>Basidiomycota</taxon>
        <taxon>Agaricomycotina</taxon>
        <taxon>Agaricomycetes</taxon>
        <taxon>Agaricomycetidae</taxon>
        <taxon>Agaricales</taxon>
        <taxon>Pluteineae</taxon>
        <taxon>Pluteaceae</taxon>
        <taxon>Pluteus</taxon>
    </lineage>
</organism>
<accession>A0ACD3BH96</accession>
<proteinExistence type="predicted"/>
<gene>
    <name evidence="1" type="ORF">BDN72DRAFT_783667</name>
</gene>
<name>A0ACD3BH96_9AGAR</name>